<dbReference type="EMBL" id="WIVE01000035">
    <property type="protein sequence ID" value="MQX37209.1"/>
    <property type="molecule type" value="Genomic_DNA"/>
</dbReference>
<dbReference type="RefSeq" id="WP_153344458.1">
    <property type="nucleotide sequence ID" value="NZ_WIVE01000035.1"/>
</dbReference>
<dbReference type="Proteomes" id="UP000434582">
    <property type="component" value="Unassembled WGS sequence"/>
</dbReference>
<gene>
    <name evidence="1" type="ORF">GHC57_11825</name>
</gene>
<keyword evidence="2" id="KW-1185">Reference proteome</keyword>
<name>A0A7X2D3B8_9PROT</name>
<accession>A0A7X2D3B8</accession>
<reference evidence="1 2" key="1">
    <citation type="submission" date="2019-10" db="EMBL/GenBank/DDBJ databases">
        <title>Draft whole-genome sequence of the purple nonsulfur photosynthetic bacterium Roseospira navarrensis DSM 15114.</title>
        <authorList>
            <person name="Kyndt J.A."/>
            <person name="Meyer T.E."/>
        </authorList>
    </citation>
    <scope>NUCLEOTIDE SEQUENCE [LARGE SCALE GENOMIC DNA]</scope>
    <source>
        <strain evidence="1 2">DSM 15114</strain>
    </source>
</reference>
<dbReference type="AlphaFoldDB" id="A0A7X2D3B8"/>
<evidence type="ECO:0000313" key="1">
    <source>
        <dbReference type="EMBL" id="MQX37209.1"/>
    </source>
</evidence>
<proteinExistence type="predicted"/>
<protein>
    <recommendedName>
        <fullName evidence="3">Histidine kinase</fullName>
    </recommendedName>
</protein>
<evidence type="ECO:0008006" key="3">
    <source>
        <dbReference type="Google" id="ProtNLM"/>
    </source>
</evidence>
<organism evidence="1 2">
    <name type="scientific">Roseospira navarrensis</name>
    <dbReference type="NCBI Taxonomy" id="140058"/>
    <lineage>
        <taxon>Bacteria</taxon>
        <taxon>Pseudomonadati</taxon>
        <taxon>Pseudomonadota</taxon>
        <taxon>Alphaproteobacteria</taxon>
        <taxon>Rhodospirillales</taxon>
        <taxon>Rhodospirillaceae</taxon>
        <taxon>Roseospira</taxon>
    </lineage>
</organism>
<comment type="caution">
    <text evidence="1">The sequence shown here is derived from an EMBL/GenBank/DDBJ whole genome shotgun (WGS) entry which is preliminary data.</text>
</comment>
<sequence length="119" mass="12646">MNDPVQGLSREVDRLARRAAGDAAAAEDVSVIVRRLADARDILARMDATGPDTLDANGETRADSRVLRHDLVNALGAIDNYAELIGDDCAGLREETGAVRGAVRDVIARVRRGAPQPMG</sequence>
<evidence type="ECO:0000313" key="2">
    <source>
        <dbReference type="Proteomes" id="UP000434582"/>
    </source>
</evidence>